<proteinExistence type="predicted"/>
<evidence type="ECO:0000313" key="2">
    <source>
        <dbReference type="EMBL" id="OQE17455.1"/>
    </source>
</evidence>
<feature type="region of interest" description="Disordered" evidence="1">
    <location>
        <begin position="63"/>
        <end position="82"/>
    </location>
</feature>
<dbReference type="Proteomes" id="UP000191342">
    <property type="component" value="Unassembled WGS sequence"/>
</dbReference>
<sequence>MGHDRRSGLQTFKFTCHHSLGPSVLAILRQSIAFMPAGFRYFTYIDDGMVLAVETRASASTNHPIYPLEQTGSAKAGSKKIA</sequence>
<name>A0A1V6STW6_9EURO</name>
<dbReference type="EMBL" id="MLQL01000024">
    <property type="protein sequence ID" value="OQE17455.1"/>
    <property type="molecule type" value="Genomic_DNA"/>
</dbReference>
<evidence type="ECO:0000256" key="1">
    <source>
        <dbReference type="SAM" id="MobiDB-lite"/>
    </source>
</evidence>
<dbReference type="AlphaFoldDB" id="A0A1V6STW6"/>
<keyword evidence="3" id="KW-1185">Reference proteome</keyword>
<accession>A0A1V6STW6</accession>
<evidence type="ECO:0000313" key="3">
    <source>
        <dbReference type="Proteomes" id="UP000191342"/>
    </source>
</evidence>
<comment type="caution">
    <text evidence="2">The sequence shown here is derived from an EMBL/GenBank/DDBJ whole genome shotgun (WGS) entry which is preliminary data.</text>
</comment>
<gene>
    <name evidence="2" type="ORF">PENFLA_c024G10406</name>
</gene>
<reference evidence="3" key="1">
    <citation type="journal article" date="2017" name="Nat. Microbiol.">
        <title>Global analysis of biosynthetic gene clusters reveals vast potential of secondary metabolite production in Penicillium species.</title>
        <authorList>
            <person name="Nielsen J.C."/>
            <person name="Grijseels S."/>
            <person name="Prigent S."/>
            <person name="Ji B."/>
            <person name="Dainat J."/>
            <person name="Nielsen K.F."/>
            <person name="Frisvad J.C."/>
            <person name="Workman M."/>
            <person name="Nielsen J."/>
        </authorList>
    </citation>
    <scope>NUCLEOTIDE SEQUENCE [LARGE SCALE GENOMIC DNA]</scope>
    <source>
        <strain evidence="3">IBT 14082</strain>
    </source>
</reference>
<organism evidence="2 3">
    <name type="scientific">Penicillium flavigenum</name>
    <dbReference type="NCBI Taxonomy" id="254877"/>
    <lineage>
        <taxon>Eukaryota</taxon>
        <taxon>Fungi</taxon>
        <taxon>Dikarya</taxon>
        <taxon>Ascomycota</taxon>
        <taxon>Pezizomycotina</taxon>
        <taxon>Eurotiomycetes</taxon>
        <taxon>Eurotiomycetidae</taxon>
        <taxon>Eurotiales</taxon>
        <taxon>Aspergillaceae</taxon>
        <taxon>Penicillium</taxon>
    </lineage>
</organism>
<protein>
    <submittedName>
        <fullName evidence="2">Uncharacterized protein</fullName>
    </submittedName>
</protein>